<evidence type="ECO:0000256" key="9">
    <source>
        <dbReference type="NCBIfam" id="TIGR00362"/>
    </source>
</evidence>
<dbReference type="CDD" id="cd06571">
    <property type="entry name" value="Bac_DnaA_C"/>
    <property type="match status" value="1"/>
</dbReference>
<evidence type="ECO:0000313" key="14">
    <source>
        <dbReference type="EMBL" id="AEM68409.1"/>
    </source>
</evidence>
<dbReference type="InterPro" id="IPR020591">
    <property type="entry name" value="Chromosome_initiator_DnaA-like"/>
</dbReference>
<dbReference type="InterPro" id="IPR013159">
    <property type="entry name" value="DnaA_C"/>
</dbReference>
<dbReference type="Gene3D" id="1.10.1750.10">
    <property type="match status" value="1"/>
</dbReference>
<evidence type="ECO:0000256" key="4">
    <source>
        <dbReference type="ARBA" id="ARBA00022741"/>
    </source>
</evidence>
<feature type="binding site" evidence="8">
    <location>
        <position position="154"/>
    </location>
    <ligand>
        <name>ATP</name>
        <dbReference type="ChEBI" id="CHEBI:30616"/>
    </ligand>
</feature>
<protein>
    <recommendedName>
        <fullName evidence="8 9">Chromosomal replication initiator protein DnaA</fullName>
    </recommendedName>
</protein>
<dbReference type="GO" id="GO:0003688">
    <property type="term" value="F:DNA replication origin binding"/>
    <property type="evidence" value="ECO:0007669"/>
    <property type="project" value="UniProtKB-UniRule"/>
</dbReference>
<name>A0A7U3ZRY7_MYCPK</name>
<feature type="binding site" evidence="8">
    <location>
        <position position="155"/>
    </location>
    <ligand>
        <name>ATP</name>
        <dbReference type="ChEBI" id="CHEBI:30616"/>
    </ligand>
</feature>
<comment type="subcellular location">
    <subcellularLocation>
        <location evidence="8">Cytoplasm</location>
    </subcellularLocation>
</comment>
<dbReference type="CDD" id="cd00009">
    <property type="entry name" value="AAA"/>
    <property type="match status" value="1"/>
</dbReference>
<feature type="binding site" evidence="8">
    <location>
        <position position="152"/>
    </location>
    <ligand>
        <name>ATP</name>
        <dbReference type="ChEBI" id="CHEBI:30616"/>
    </ligand>
</feature>
<organism evidence="14 15">
    <name type="scientific">Mycoplasma putrefaciens (strain ATCC 15718 / NCTC 10155 / C30 KS-1 / KS-1)</name>
    <dbReference type="NCBI Taxonomy" id="743965"/>
    <lineage>
        <taxon>Bacteria</taxon>
        <taxon>Bacillati</taxon>
        <taxon>Mycoplasmatota</taxon>
        <taxon>Mollicutes</taxon>
        <taxon>Mycoplasmataceae</taxon>
        <taxon>Mycoplasma</taxon>
    </lineage>
</organism>
<keyword evidence="7 8" id="KW-0238">DNA-binding</keyword>
<dbReference type="GO" id="GO:0005737">
    <property type="term" value="C:cytoplasm"/>
    <property type="evidence" value="ECO:0007669"/>
    <property type="project" value="UniProtKB-SubCell"/>
</dbReference>
<proteinExistence type="inferred from homology"/>
<keyword evidence="2 8" id="KW-0963">Cytoplasm</keyword>
<dbReference type="GO" id="GO:0006275">
    <property type="term" value="P:regulation of DNA replication"/>
    <property type="evidence" value="ECO:0007669"/>
    <property type="project" value="UniProtKB-UniRule"/>
</dbReference>
<comment type="subunit">
    <text evidence="8">Oligomerizes as a right-handed, spiral filament on DNA at oriC.</text>
</comment>
<dbReference type="InterPro" id="IPR001957">
    <property type="entry name" value="Chromosome_initiator_DnaA"/>
</dbReference>
<dbReference type="InterPro" id="IPR027417">
    <property type="entry name" value="P-loop_NTPase"/>
</dbReference>
<feature type="domain" description="Chromosomal replication initiator DnaA C-terminal" evidence="13">
    <location>
        <begin position="358"/>
        <end position="427"/>
    </location>
</feature>
<comment type="similarity">
    <text evidence="1 8 11">Belongs to the DnaA family.</text>
</comment>
<dbReference type="SMART" id="SM00760">
    <property type="entry name" value="Bac_DnaA_C"/>
    <property type="match status" value="1"/>
</dbReference>
<dbReference type="PROSITE" id="PS01008">
    <property type="entry name" value="DNAA"/>
    <property type="match status" value="1"/>
</dbReference>
<evidence type="ECO:0000256" key="6">
    <source>
        <dbReference type="ARBA" id="ARBA00023121"/>
    </source>
</evidence>
<evidence type="ECO:0000256" key="7">
    <source>
        <dbReference type="ARBA" id="ARBA00023125"/>
    </source>
</evidence>
<dbReference type="InterPro" id="IPR013317">
    <property type="entry name" value="DnaA_dom"/>
</dbReference>
<evidence type="ECO:0000256" key="5">
    <source>
        <dbReference type="ARBA" id="ARBA00022840"/>
    </source>
</evidence>
<feature type="binding site" evidence="8">
    <location>
        <position position="156"/>
    </location>
    <ligand>
        <name>ATP</name>
        <dbReference type="ChEBI" id="CHEBI:30616"/>
    </ligand>
</feature>
<evidence type="ECO:0000256" key="3">
    <source>
        <dbReference type="ARBA" id="ARBA00022705"/>
    </source>
</evidence>
<dbReference type="NCBIfam" id="TIGR00362">
    <property type="entry name" value="DnaA"/>
    <property type="match status" value="1"/>
</dbReference>
<evidence type="ECO:0000256" key="10">
    <source>
        <dbReference type="RuleBase" id="RU000577"/>
    </source>
</evidence>
<gene>
    <name evidence="8 14" type="primary">dnaA</name>
    <name evidence="14" type="ordered locus">MPUT_0001</name>
</gene>
<dbReference type="Gene3D" id="1.10.8.60">
    <property type="match status" value="1"/>
</dbReference>
<evidence type="ECO:0000259" key="13">
    <source>
        <dbReference type="SMART" id="SM00760"/>
    </source>
</evidence>
<feature type="region of interest" description="Domain IV, binds dsDNA" evidence="8">
    <location>
        <begin position="329"/>
        <end position="451"/>
    </location>
</feature>
<dbReference type="GO" id="GO:0005886">
    <property type="term" value="C:plasma membrane"/>
    <property type="evidence" value="ECO:0007669"/>
    <property type="project" value="TreeGrafter"/>
</dbReference>
<evidence type="ECO:0000313" key="15">
    <source>
        <dbReference type="Proteomes" id="UP000008907"/>
    </source>
</evidence>
<dbReference type="InterPro" id="IPR003593">
    <property type="entry name" value="AAA+_ATPase"/>
</dbReference>
<evidence type="ECO:0000256" key="1">
    <source>
        <dbReference type="ARBA" id="ARBA00006583"/>
    </source>
</evidence>
<dbReference type="KEGG" id="mpf:MPUT_0001"/>
<dbReference type="Pfam" id="PF08299">
    <property type="entry name" value="Bac_DnaA_C"/>
    <property type="match status" value="1"/>
</dbReference>
<dbReference type="GO" id="GO:0006270">
    <property type="term" value="P:DNA replication initiation"/>
    <property type="evidence" value="ECO:0007669"/>
    <property type="project" value="UniProtKB-UniRule"/>
</dbReference>
<keyword evidence="3 8" id="KW-0235">DNA replication</keyword>
<sequence length="451" mass="51719">MEDKELLRKIKLSLSKNENIDVDVYNEYISTSKLYKKDTVDYLLVVKSSFGLKTIKHIEGIIEEAIKQELGHNIFLSFIDEKKYKKEQTDQQINTIKQANNNFIKKSKKTNQNTFDNFVVGPSNEQVFIAAKTVSNEPGVVYNPLFIYGESGMGKTHILKSAKNYMQTNFLELKIAYMNAEEFARKVADVLQKTHKEIEEFKKDLLENDVLIIDDIQFLSKKEKTNEIFFTVFNNFIENDKQLIFSSDKSPELLNGFDNRLITRFNMGLSLPIKSLDIKTATAIIKKEIKDQNISLEVTAEAINFLSNYYADDVRKIKGSIAQLNFWSQLNPDQTIITIDTVTELFKGIPTSKFGILNVKKIKEVVSEKYGVSVNAIEGKGRAKQVVIARHVAMYLTKDILNHTLVQIGEEFGSRDHTTVISAERKILRLLKEDKQFKKTVDNLRSKILTK</sequence>
<feature type="region of interest" description="Domain I, interacts with DnaA modulators" evidence="8">
    <location>
        <begin position="1"/>
        <end position="88"/>
    </location>
</feature>
<comment type="caution">
    <text evidence="8">Lacks conserved residue(s) required for the propagation of feature annotation.</text>
</comment>
<accession>A0A7U3ZRY7</accession>
<keyword evidence="4 8" id="KW-0547">Nucleotide-binding</keyword>
<dbReference type="PANTHER" id="PTHR30050:SF2">
    <property type="entry name" value="CHROMOSOMAL REPLICATION INITIATOR PROTEIN DNAA"/>
    <property type="match status" value="1"/>
</dbReference>
<evidence type="ECO:0000256" key="11">
    <source>
        <dbReference type="RuleBase" id="RU004227"/>
    </source>
</evidence>
<dbReference type="InterPro" id="IPR010921">
    <property type="entry name" value="Trp_repressor/repl_initiator"/>
</dbReference>
<evidence type="ECO:0000259" key="12">
    <source>
        <dbReference type="SMART" id="SM00382"/>
    </source>
</evidence>
<dbReference type="Proteomes" id="UP000008907">
    <property type="component" value="Chromosome"/>
</dbReference>
<keyword evidence="6 8" id="KW-0446">Lipid-binding</keyword>
<keyword evidence="5 8" id="KW-0067">ATP-binding</keyword>
<evidence type="ECO:0000256" key="2">
    <source>
        <dbReference type="ARBA" id="ARBA00022490"/>
    </source>
</evidence>
<dbReference type="GO" id="GO:0008289">
    <property type="term" value="F:lipid binding"/>
    <property type="evidence" value="ECO:0007669"/>
    <property type="project" value="UniProtKB-KW"/>
</dbReference>
<dbReference type="Gene3D" id="3.40.50.300">
    <property type="entry name" value="P-loop containing nucleotide triphosphate hydrolases"/>
    <property type="match status" value="1"/>
</dbReference>
<dbReference type="InterPro" id="IPR018312">
    <property type="entry name" value="Chromosome_initiator_DnaA_CS"/>
</dbReference>
<dbReference type="SUPFAM" id="SSF48295">
    <property type="entry name" value="TrpR-like"/>
    <property type="match status" value="1"/>
</dbReference>
<comment type="function">
    <text evidence="8 10">Plays an essential role in the initiation and regulation of chromosomal replication. ATP-DnaA binds to the origin of replication (oriC) to initiate formation of the DNA replication initiation complex once per cell cycle. Binds the DnaA box (a 9 base pair repeat at the origin) and separates the double-stranded (ds)DNA. Forms a right-handed helical filament on oriC DNA; dsDNA binds to the exterior of the filament while single-stranded (ss)DNA is stabiized in the filament's interior. The ATP-DnaA-oriC complex binds and stabilizes one strand of the AT-rich DNA unwinding element (DUE), permitting loading of DNA polymerase. After initiation quickly degrades to an ADP-DnaA complex that is not apt for DNA replication. Binds acidic phospholipids.</text>
</comment>
<evidence type="ECO:0000256" key="8">
    <source>
        <dbReference type="HAMAP-Rule" id="MF_00377"/>
    </source>
</evidence>
<dbReference type="SUPFAM" id="SSF52540">
    <property type="entry name" value="P-loop containing nucleoside triphosphate hydrolases"/>
    <property type="match status" value="1"/>
</dbReference>
<dbReference type="HAMAP" id="MF_00377">
    <property type="entry name" value="DnaA_bact"/>
    <property type="match status" value="1"/>
</dbReference>
<dbReference type="AlphaFoldDB" id="A0A7U3ZRY7"/>
<comment type="domain">
    <text evidence="8">Domain I is involved in oligomerization and binding regulators, domain II is flexibile and of varying length in different bacteria, domain III forms the AAA+ region, while domain IV binds dsDNA.</text>
</comment>
<reference evidence="14 15" key="1">
    <citation type="journal article" date="2011" name="J. Bacteriol.">
        <title>Genome Sequence of Mycoplasma putrefaciens Type Strain KS1.</title>
        <authorList>
            <person name="Calcutt M.J."/>
            <person name="Foecking M.F."/>
        </authorList>
    </citation>
    <scope>NUCLEOTIDE SEQUENCE [LARGE SCALE GENOMIC DNA]</scope>
    <source>
        <strain evidence="15">ATCC 15718 / NCTC 10155 / C30 KS-1 / KS-1</strain>
    </source>
</reference>
<dbReference type="PANTHER" id="PTHR30050">
    <property type="entry name" value="CHROMOSOMAL REPLICATION INITIATOR PROTEIN DNAA"/>
    <property type="match status" value="1"/>
</dbReference>
<dbReference type="GO" id="GO:0005524">
    <property type="term" value="F:ATP binding"/>
    <property type="evidence" value="ECO:0007669"/>
    <property type="project" value="UniProtKB-UniRule"/>
</dbReference>
<dbReference type="EMBL" id="CP003021">
    <property type="protein sequence ID" value="AEM68409.1"/>
    <property type="molecule type" value="Genomic_DNA"/>
</dbReference>
<dbReference type="PRINTS" id="PR00051">
    <property type="entry name" value="DNAA"/>
</dbReference>
<dbReference type="SMART" id="SM00382">
    <property type="entry name" value="AAA"/>
    <property type="match status" value="1"/>
</dbReference>
<feature type="domain" description="AAA+ ATPase" evidence="12">
    <location>
        <begin position="141"/>
        <end position="266"/>
    </location>
</feature>
<dbReference type="Pfam" id="PF00308">
    <property type="entry name" value="Bac_DnaA"/>
    <property type="match status" value="1"/>
</dbReference>